<dbReference type="WBParaSite" id="HPLM_0002071101-mRNA-1">
    <property type="protein sequence ID" value="HPLM_0002071101-mRNA-1"/>
    <property type="gene ID" value="HPLM_0002071101"/>
</dbReference>
<reference evidence="1" key="1">
    <citation type="submission" date="2017-02" db="UniProtKB">
        <authorList>
            <consortium name="WormBaseParasite"/>
        </authorList>
    </citation>
    <scope>IDENTIFICATION</scope>
</reference>
<dbReference type="SUPFAM" id="SSF56672">
    <property type="entry name" value="DNA/RNA polymerases"/>
    <property type="match status" value="1"/>
</dbReference>
<name>A0A0N4X8L9_HAEPC</name>
<accession>A0A0N4X8L9</accession>
<evidence type="ECO:0000313" key="1">
    <source>
        <dbReference type="WBParaSite" id="HPLM_0002071101-mRNA-1"/>
    </source>
</evidence>
<protein>
    <submittedName>
        <fullName evidence="1">Ubiquitinyl hydrolase 1</fullName>
    </submittedName>
</protein>
<proteinExistence type="predicted"/>
<sequence length="118" mass="13474">LQSTKLRIVFDVPSHAKGEYFFNDGISNSARKAFLQIRLPKEHGDVARLLWNDHVYFRFCRVPFGIEASSAFSNQSVLKHIEQSQSSIASELSNPLYVNNVLLEGRTAEELIRKYTES</sequence>
<organism evidence="1">
    <name type="scientific">Haemonchus placei</name>
    <name type="common">Barber's pole worm</name>
    <dbReference type="NCBI Taxonomy" id="6290"/>
    <lineage>
        <taxon>Eukaryota</taxon>
        <taxon>Metazoa</taxon>
        <taxon>Ecdysozoa</taxon>
        <taxon>Nematoda</taxon>
        <taxon>Chromadorea</taxon>
        <taxon>Rhabditida</taxon>
        <taxon>Rhabditina</taxon>
        <taxon>Rhabditomorpha</taxon>
        <taxon>Strongyloidea</taxon>
        <taxon>Trichostrongylidae</taxon>
        <taxon>Haemonchus</taxon>
    </lineage>
</organism>
<dbReference type="InterPro" id="IPR043502">
    <property type="entry name" value="DNA/RNA_pol_sf"/>
</dbReference>
<dbReference type="AlphaFoldDB" id="A0A0N4X8L9"/>